<keyword evidence="2" id="KW-1185">Reference proteome</keyword>
<reference evidence="1" key="2">
    <citation type="submission" date="2020-09" db="EMBL/GenBank/DDBJ databases">
        <authorList>
            <person name="Sun Q."/>
            <person name="Zhou Y."/>
        </authorList>
    </citation>
    <scope>NUCLEOTIDE SEQUENCE</scope>
    <source>
        <strain evidence="1">CGMCC 1.15322</strain>
    </source>
</reference>
<proteinExistence type="predicted"/>
<dbReference type="RefSeq" id="WP_188709332.1">
    <property type="nucleotide sequence ID" value="NZ_BMIG01000012.1"/>
</dbReference>
<comment type="caution">
    <text evidence="1">The sequence shown here is derived from an EMBL/GenBank/DDBJ whole genome shotgun (WGS) entry which is preliminary data.</text>
</comment>
<reference evidence="1" key="1">
    <citation type="journal article" date="2014" name="Int. J. Syst. Evol. Microbiol.">
        <title>Complete genome sequence of Corynebacterium casei LMG S-19264T (=DSM 44701T), isolated from a smear-ripened cheese.</title>
        <authorList>
            <consortium name="US DOE Joint Genome Institute (JGI-PGF)"/>
            <person name="Walter F."/>
            <person name="Albersmeier A."/>
            <person name="Kalinowski J."/>
            <person name="Ruckert C."/>
        </authorList>
    </citation>
    <scope>NUCLEOTIDE SEQUENCE</scope>
    <source>
        <strain evidence="1">CGMCC 1.15322</strain>
    </source>
</reference>
<protein>
    <submittedName>
        <fullName evidence="1">Uncharacterized protein</fullName>
    </submittedName>
</protein>
<accession>A0A916WKN7</accession>
<organism evidence="1 2">
    <name type="scientific">Polaromonas eurypsychrophila</name>
    <dbReference type="NCBI Taxonomy" id="1614635"/>
    <lineage>
        <taxon>Bacteria</taxon>
        <taxon>Pseudomonadati</taxon>
        <taxon>Pseudomonadota</taxon>
        <taxon>Betaproteobacteria</taxon>
        <taxon>Burkholderiales</taxon>
        <taxon>Comamonadaceae</taxon>
        <taxon>Polaromonas</taxon>
    </lineage>
</organism>
<dbReference type="Proteomes" id="UP000620596">
    <property type="component" value="Unassembled WGS sequence"/>
</dbReference>
<evidence type="ECO:0000313" key="1">
    <source>
        <dbReference type="EMBL" id="GGB07158.1"/>
    </source>
</evidence>
<dbReference type="EMBL" id="BMIG01000012">
    <property type="protein sequence ID" value="GGB07158.1"/>
    <property type="molecule type" value="Genomic_DNA"/>
</dbReference>
<dbReference type="AlphaFoldDB" id="A0A916WKN7"/>
<evidence type="ECO:0000313" key="2">
    <source>
        <dbReference type="Proteomes" id="UP000620596"/>
    </source>
</evidence>
<name>A0A916WKN7_9BURK</name>
<gene>
    <name evidence="1" type="ORF">GCM10011496_30080</name>
</gene>
<sequence length="61" mass="6842">MNNDTTQYLNHVDEYIQKALRELSKARLQDTGTREEAMHLKGAQLALNNASTVLGRTLPSN</sequence>